<accession>A0A976IHQ3</accession>
<proteinExistence type="predicted"/>
<feature type="domain" description="Alcohol dehydrogenase iron-type/glycerol dehydrogenase GldA" evidence="2">
    <location>
        <begin position="45"/>
        <end position="217"/>
    </location>
</feature>
<dbReference type="Gene3D" id="3.40.50.1970">
    <property type="match status" value="1"/>
</dbReference>
<dbReference type="Gene3D" id="1.20.1090.10">
    <property type="entry name" value="Dehydroquinate synthase-like - alpha domain"/>
    <property type="match status" value="1"/>
</dbReference>
<name>A0A976IHQ3_BRELC</name>
<dbReference type="KEGG" id="blac:94346933"/>
<evidence type="ECO:0000256" key="1">
    <source>
        <dbReference type="ARBA" id="ARBA00023002"/>
    </source>
</evidence>
<dbReference type="InterPro" id="IPR039697">
    <property type="entry name" value="Alcohol_dehydrogenase_Fe"/>
</dbReference>
<dbReference type="AlphaFoldDB" id="A0A976IHQ3"/>
<gene>
    <name evidence="4" type="ORF">CCR75_003165</name>
</gene>
<evidence type="ECO:0000259" key="3">
    <source>
        <dbReference type="Pfam" id="PF25137"/>
    </source>
</evidence>
<dbReference type="EMBL" id="SHOA02000019">
    <property type="protein sequence ID" value="TDH71998.1"/>
    <property type="molecule type" value="Genomic_DNA"/>
</dbReference>
<dbReference type="GO" id="GO:0046872">
    <property type="term" value="F:metal ion binding"/>
    <property type="evidence" value="ECO:0007669"/>
    <property type="project" value="InterPro"/>
</dbReference>
<reference evidence="4 5" key="1">
    <citation type="journal article" date="2021" name="Genome Biol.">
        <title>AFLAP: assembly-free linkage analysis pipeline using k-mers from genome sequencing data.</title>
        <authorList>
            <person name="Fletcher K."/>
            <person name="Zhang L."/>
            <person name="Gil J."/>
            <person name="Han R."/>
            <person name="Cavanaugh K."/>
            <person name="Michelmore R."/>
        </authorList>
    </citation>
    <scope>NUCLEOTIDE SEQUENCE [LARGE SCALE GENOMIC DNA]</scope>
    <source>
        <strain evidence="4 5">SF5</strain>
    </source>
</reference>
<evidence type="ECO:0000313" key="5">
    <source>
        <dbReference type="Proteomes" id="UP000294530"/>
    </source>
</evidence>
<dbReference type="InterPro" id="IPR001670">
    <property type="entry name" value="ADH_Fe/GldA"/>
</dbReference>
<organism evidence="4 5">
    <name type="scientific">Bremia lactucae</name>
    <name type="common">Lettuce downy mildew</name>
    <dbReference type="NCBI Taxonomy" id="4779"/>
    <lineage>
        <taxon>Eukaryota</taxon>
        <taxon>Sar</taxon>
        <taxon>Stramenopiles</taxon>
        <taxon>Oomycota</taxon>
        <taxon>Peronosporomycetes</taxon>
        <taxon>Peronosporales</taxon>
        <taxon>Peronosporaceae</taxon>
        <taxon>Bremia</taxon>
    </lineage>
</organism>
<dbReference type="GeneID" id="94346933"/>
<evidence type="ECO:0000313" key="4">
    <source>
        <dbReference type="EMBL" id="TDH71998.1"/>
    </source>
</evidence>
<keyword evidence="5" id="KW-1185">Reference proteome</keyword>
<evidence type="ECO:0000259" key="2">
    <source>
        <dbReference type="Pfam" id="PF00465"/>
    </source>
</evidence>
<dbReference type="Proteomes" id="UP000294530">
    <property type="component" value="Unassembled WGS sequence"/>
</dbReference>
<comment type="caution">
    <text evidence="4">The sequence shown here is derived from an EMBL/GenBank/DDBJ whole genome shotgun (WGS) entry which is preliminary data.</text>
</comment>
<dbReference type="Pfam" id="PF25137">
    <property type="entry name" value="ADH_Fe_C"/>
    <property type="match status" value="1"/>
</dbReference>
<dbReference type="InterPro" id="IPR056798">
    <property type="entry name" value="ADH_Fe_C"/>
</dbReference>
<dbReference type="GO" id="GO:0004022">
    <property type="term" value="F:alcohol dehydrogenase (NAD+) activity"/>
    <property type="evidence" value="ECO:0007669"/>
    <property type="project" value="TreeGrafter"/>
</dbReference>
<dbReference type="PANTHER" id="PTHR11496:SF83">
    <property type="entry name" value="HYDROXYACID-OXOACID TRANSHYDROGENASE, MITOCHONDRIAL"/>
    <property type="match status" value="1"/>
</dbReference>
<evidence type="ECO:0008006" key="6">
    <source>
        <dbReference type="Google" id="ProtNLM"/>
    </source>
</evidence>
<sequence length="444" mass="47362">MLRTHAHLPPRRRHLRCISSSFEARPHELSMSGQSVHVHYGSKVVASRLGALGRSSGMNKVLLVRDRNAFATSHAHFAEYLLMQKGIPCFQYTLERDCATLSEVDVAVATARRVGADGVVAFGGGNVLDLGRVVAVAMANGGTASEVLVNNANVADDEKLKLQQGNWNSVPLLLVPTISGSGAEVANSPLLLDEEEERKFLFAPEKAIVPEVVLIDPGLMLTVPLRPTVQGALTALGQCLESYLIGCADDATTKLALEGFEAIATTLAAPLIEGRLDLSSALMREQFAIGSLLSGIAANSSGAGATQSLAVSIGGISDLPHAQVATALLPFVFDRYAALACENEGDVFFDDLNKKLEAAVDRLTFVTGSKGNDMSSWLRYVIKRFDLPTVSALELEKSLIDGIVDRAVQCQENSMNICCGDDKSAIIETDDFHAIINASVESKK</sequence>
<dbReference type="Pfam" id="PF00465">
    <property type="entry name" value="Fe-ADH"/>
    <property type="match status" value="1"/>
</dbReference>
<dbReference type="RefSeq" id="XP_067821497.1">
    <property type="nucleotide sequence ID" value="XM_067961262.1"/>
</dbReference>
<keyword evidence="1" id="KW-0560">Oxidoreductase</keyword>
<dbReference type="SUPFAM" id="SSF56796">
    <property type="entry name" value="Dehydroquinate synthase-like"/>
    <property type="match status" value="1"/>
</dbReference>
<dbReference type="PANTHER" id="PTHR11496">
    <property type="entry name" value="ALCOHOL DEHYDROGENASE"/>
    <property type="match status" value="1"/>
</dbReference>
<protein>
    <recommendedName>
        <fullName evidence="6">Alcohol dehydrogenase iron-type/glycerol dehydrogenase GldA domain-containing protein</fullName>
    </recommendedName>
</protein>
<dbReference type="OrthoDB" id="339764at2759"/>
<dbReference type="GO" id="GO:0005739">
    <property type="term" value="C:mitochondrion"/>
    <property type="evidence" value="ECO:0007669"/>
    <property type="project" value="TreeGrafter"/>
</dbReference>
<feature type="domain" description="Fe-containing alcohol dehydrogenase-like C-terminal" evidence="3">
    <location>
        <begin position="228"/>
        <end position="366"/>
    </location>
</feature>